<dbReference type="InterPro" id="IPR001100">
    <property type="entry name" value="Pyr_nuc-diS_OxRdtase"/>
</dbReference>
<evidence type="ECO:0000259" key="6">
    <source>
        <dbReference type="Pfam" id="PF07992"/>
    </source>
</evidence>
<evidence type="ECO:0000256" key="4">
    <source>
        <dbReference type="ARBA" id="ARBA00022827"/>
    </source>
</evidence>
<dbReference type="PANTHER" id="PTHR43014">
    <property type="entry name" value="MERCURIC REDUCTASE"/>
    <property type="match status" value="1"/>
</dbReference>
<dbReference type="InterPro" id="IPR036188">
    <property type="entry name" value="FAD/NAD-bd_sf"/>
</dbReference>
<feature type="domain" description="Pyridine nucleotide-disulphide oxidoreductase dimerisation" evidence="5">
    <location>
        <begin position="348"/>
        <end position="455"/>
    </location>
</feature>
<dbReference type="PRINTS" id="PR00411">
    <property type="entry name" value="PNDRDTASEI"/>
</dbReference>
<dbReference type="Gene3D" id="3.30.390.30">
    <property type="match status" value="1"/>
</dbReference>
<accession>A0ABT4U9X4</accession>
<evidence type="ECO:0000256" key="2">
    <source>
        <dbReference type="ARBA" id="ARBA00007532"/>
    </source>
</evidence>
<sequence length="467" mass="48591">MADTEVDTADVVVVGMGPGGEALAGSLAEAGLDVVGVEAALVGGECPYWGCIPTKMMVRAADALAETRRVPELAGGAEAFPDFAPVARRIREEATTDWDDTIAVDRFVGQGGRFVRGTGRLQGADTVRVREDGGGERLIRARTGVVVAAGTVPFAPPIPGLDRVPYWTNRDAVRAEKAPGSLAVIGGGPIGLEFAQAFARFGTRVTVLEALDRLLGSEEPESGELVADVLGREGLDVRTGVRITGVAHGPDGFAVETGGGRVEAERLLVATGRRPDLEGLGLASIGLDTSGRAVPVDERMRVAPGVWALGDIVGRGEFTHVSVYQARIAAQDILTGGGGPVADYRALPRVTFTDPEVGAVGLTEERAREQGIGVRTGTARIPSTARGWIHRAGNDGFIKLVEDRDEGVLVGATSAGPNGGEVLGALSVAVHARTPVEVLRSMIYAYPTFHRGIEDALNDLVSGDSEG</sequence>
<evidence type="ECO:0000313" key="7">
    <source>
        <dbReference type="EMBL" id="MDA2813185.1"/>
    </source>
</evidence>
<dbReference type="SUPFAM" id="SSF55424">
    <property type="entry name" value="FAD/NAD-linked reductases, dimerisation (C-terminal) domain"/>
    <property type="match status" value="1"/>
</dbReference>
<organism evidence="7 8">
    <name type="scientific">Nocardiopsis endophytica</name>
    <dbReference type="NCBI Taxonomy" id="3018445"/>
    <lineage>
        <taxon>Bacteria</taxon>
        <taxon>Bacillati</taxon>
        <taxon>Actinomycetota</taxon>
        <taxon>Actinomycetes</taxon>
        <taxon>Streptosporangiales</taxon>
        <taxon>Nocardiopsidaceae</taxon>
        <taxon>Nocardiopsis</taxon>
    </lineage>
</organism>
<comment type="cofactor">
    <cofactor evidence="1">
        <name>FAD</name>
        <dbReference type="ChEBI" id="CHEBI:57692"/>
    </cofactor>
</comment>
<dbReference type="InterPro" id="IPR004099">
    <property type="entry name" value="Pyr_nucl-diS_OxRdtase_dimer"/>
</dbReference>
<dbReference type="PANTHER" id="PTHR43014:SF2">
    <property type="entry name" value="MERCURIC REDUCTASE"/>
    <property type="match status" value="1"/>
</dbReference>
<evidence type="ECO:0000259" key="5">
    <source>
        <dbReference type="Pfam" id="PF02852"/>
    </source>
</evidence>
<keyword evidence="8" id="KW-1185">Reference proteome</keyword>
<protein>
    <submittedName>
        <fullName evidence="7">NAD(P)/FAD-dependent oxidoreductase</fullName>
    </submittedName>
</protein>
<dbReference type="InterPro" id="IPR016156">
    <property type="entry name" value="FAD/NAD-linked_Rdtase_dimer_sf"/>
</dbReference>
<dbReference type="Pfam" id="PF07992">
    <property type="entry name" value="Pyr_redox_2"/>
    <property type="match status" value="1"/>
</dbReference>
<gene>
    <name evidence="7" type="ORF">O4J56_21245</name>
</gene>
<dbReference type="PIRSF" id="PIRSF000350">
    <property type="entry name" value="Mercury_reductase_MerA"/>
    <property type="match status" value="1"/>
</dbReference>
<keyword evidence="3" id="KW-0285">Flavoprotein</keyword>
<dbReference type="InterPro" id="IPR023753">
    <property type="entry name" value="FAD/NAD-binding_dom"/>
</dbReference>
<dbReference type="PRINTS" id="PR00368">
    <property type="entry name" value="FADPNR"/>
</dbReference>
<evidence type="ECO:0000256" key="3">
    <source>
        <dbReference type="ARBA" id="ARBA00022630"/>
    </source>
</evidence>
<evidence type="ECO:0000256" key="1">
    <source>
        <dbReference type="ARBA" id="ARBA00001974"/>
    </source>
</evidence>
<feature type="domain" description="FAD/NAD(P)-binding" evidence="6">
    <location>
        <begin position="10"/>
        <end position="326"/>
    </location>
</feature>
<dbReference type="EMBL" id="JAQFWQ010000070">
    <property type="protein sequence ID" value="MDA2813185.1"/>
    <property type="molecule type" value="Genomic_DNA"/>
</dbReference>
<keyword evidence="4" id="KW-0274">FAD</keyword>
<comment type="caution">
    <text evidence="7">The sequence shown here is derived from an EMBL/GenBank/DDBJ whole genome shotgun (WGS) entry which is preliminary data.</text>
</comment>
<name>A0ABT4U9X4_9ACTN</name>
<comment type="similarity">
    <text evidence="2">Belongs to the class-I pyridine nucleotide-disulfide oxidoreductase family.</text>
</comment>
<dbReference type="RefSeq" id="WP_270688035.1">
    <property type="nucleotide sequence ID" value="NZ_JAQFWQ010000070.1"/>
</dbReference>
<dbReference type="Gene3D" id="3.50.50.60">
    <property type="entry name" value="FAD/NAD(P)-binding domain"/>
    <property type="match status" value="2"/>
</dbReference>
<dbReference type="Pfam" id="PF02852">
    <property type="entry name" value="Pyr_redox_dim"/>
    <property type="match status" value="1"/>
</dbReference>
<dbReference type="Proteomes" id="UP001527866">
    <property type="component" value="Unassembled WGS sequence"/>
</dbReference>
<reference evidence="7 8" key="1">
    <citation type="submission" date="2023-01" db="EMBL/GenBank/DDBJ databases">
        <title>Draft genome sequence of Nocardiopsis sp. RSe5-2 isolated from halophytes.</title>
        <authorList>
            <person name="Duangmal K."/>
            <person name="Chantavorakit T."/>
        </authorList>
    </citation>
    <scope>NUCLEOTIDE SEQUENCE [LARGE SCALE GENOMIC DNA]</scope>
    <source>
        <strain evidence="7 8">RSe5-2</strain>
    </source>
</reference>
<evidence type="ECO:0000313" key="8">
    <source>
        <dbReference type="Proteomes" id="UP001527866"/>
    </source>
</evidence>
<dbReference type="SUPFAM" id="SSF51905">
    <property type="entry name" value="FAD/NAD(P)-binding domain"/>
    <property type="match status" value="1"/>
</dbReference>
<proteinExistence type="inferred from homology"/>